<dbReference type="InterPro" id="IPR052026">
    <property type="entry name" value="ExeA_AAA_ATPase_DNA-bind"/>
</dbReference>
<organism evidence="3 6">
    <name type="scientific">Achromobacter denitrificans</name>
    <name type="common">Alcaligenes denitrificans</name>
    <dbReference type="NCBI Taxonomy" id="32002"/>
    <lineage>
        <taxon>Bacteria</taxon>
        <taxon>Pseudomonadati</taxon>
        <taxon>Pseudomonadota</taxon>
        <taxon>Betaproteobacteria</taxon>
        <taxon>Burkholderiales</taxon>
        <taxon>Alcaligenaceae</taxon>
        <taxon>Achromobacter</taxon>
    </lineage>
</organism>
<evidence type="ECO:0000313" key="5">
    <source>
        <dbReference type="EMBL" id="XAN19428.1"/>
    </source>
</evidence>
<name>A0A6N0JFW9_ACHDE</name>
<protein>
    <submittedName>
        <fullName evidence="3">AAA family ATPase</fullName>
    </submittedName>
</protein>
<feature type="chain" id="PRO_5030159003" evidence="1">
    <location>
        <begin position="23"/>
        <end position="396"/>
    </location>
</feature>
<keyword evidence="1" id="KW-0732">Signal</keyword>
<evidence type="ECO:0000313" key="3">
    <source>
        <dbReference type="EMBL" id="QKQ45688.1"/>
    </source>
</evidence>
<dbReference type="GO" id="GO:0016887">
    <property type="term" value="F:ATP hydrolysis activity"/>
    <property type="evidence" value="ECO:0007669"/>
    <property type="project" value="InterPro"/>
</dbReference>
<proteinExistence type="predicted"/>
<dbReference type="EMBL" id="CP054569">
    <property type="protein sequence ID" value="QKQ45688.1"/>
    <property type="molecule type" value="Genomic_DNA"/>
</dbReference>
<evidence type="ECO:0000313" key="4">
    <source>
        <dbReference type="EMBL" id="XAN14347.1"/>
    </source>
</evidence>
<feature type="domain" description="AAA+ ATPase" evidence="2">
    <location>
        <begin position="148"/>
        <end position="311"/>
    </location>
</feature>
<reference evidence="4 7" key="2">
    <citation type="submission" date="2024-05" db="EMBL/GenBank/DDBJ databases">
        <title>Achromobacter denitrificans. BP1, complete genome.</title>
        <authorList>
            <person name="Zhang B."/>
        </authorList>
    </citation>
    <scope>NUCLEOTIDE SEQUENCE [LARGE SCALE GENOMIC DNA]</scope>
    <source>
        <strain evidence="4 7">BP1</strain>
    </source>
</reference>
<gene>
    <name evidence="5" type="ORF">AAIK43_15630</name>
    <name evidence="4" type="ORF">AAIK43_23560</name>
    <name evidence="3" type="ORF">FOC81_02795</name>
</gene>
<feature type="signal peptide" evidence="1">
    <location>
        <begin position="1"/>
        <end position="22"/>
    </location>
</feature>
<accession>A0A6N0JFW9</accession>
<evidence type="ECO:0000313" key="7">
    <source>
        <dbReference type="Proteomes" id="UP001446337"/>
    </source>
</evidence>
<dbReference type="Pfam" id="PF13401">
    <property type="entry name" value="AAA_22"/>
    <property type="match status" value="1"/>
</dbReference>
<evidence type="ECO:0000256" key="1">
    <source>
        <dbReference type="SAM" id="SignalP"/>
    </source>
</evidence>
<dbReference type="EMBL" id="CP154792">
    <property type="protein sequence ID" value="XAN19428.1"/>
    <property type="molecule type" value="Genomic_DNA"/>
</dbReference>
<dbReference type="PANTHER" id="PTHR35894">
    <property type="entry name" value="GENERAL SECRETION PATHWAY PROTEIN A-RELATED"/>
    <property type="match status" value="1"/>
</dbReference>
<keyword evidence="7" id="KW-1185">Reference proteome</keyword>
<dbReference type="AlphaFoldDB" id="A0A6N0JFW9"/>
<dbReference type="Proteomes" id="UP000509782">
    <property type="component" value="Chromosome"/>
</dbReference>
<dbReference type="PANTHER" id="PTHR35894:SF1">
    <property type="entry name" value="PHOSPHORIBULOKINASE _ URIDINE KINASE FAMILY"/>
    <property type="match status" value="1"/>
</dbReference>
<dbReference type="SMART" id="SM00382">
    <property type="entry name" value="AAA"/>
    <property type="match status" value="1"/>
</dbReference>
<dbReference type="Proteomes" id="UP001446337">
    <property type="component" value="Chromosome"/>
</dbReference>
<sequence>MKQPLKLKRIMADLGLAQSLLASVAGYSPATIAQLNNYGTWPRAARQYRLRETIIKFLKDNGATDAQIAVAFEKETPPQVSAVAPDQQPTTINEDDVMSIRKQILHRDTLRHFKLPASPFEEVGSADEFYTNEQLRYTRAQLMDACKRGGFVAVVGESGSGKTTLRRDLQERVQRADLPIQIIRPYVVGMESDDVKGKTLKASAILEAIMATIAPHEPLRASSDARYRQLEKRLAESHRTGVRHVVLIEEAHALPKATLRHLKRFVELEDGFARLLSVILLGQNELGEKLDPRDPTVREVVQRCEIINLPPLGEHLEDYLKFRLKRMGVELSTVVTADGLQALRERLSPPTPRGHTERSFLYPLAVHNLLTAAMNLAAENGAPAVSADIVMETKWN</sequence>
<dbReference type="EMBL" id="CP154792">
    <property type="protein sequence ID" value="XAN14347.1"/>
    <property type="molecule type" value="Genomic_DNA"/>
</dbReference>
<dbReference type="RefSeq" id="WP_174715683.1">
    <property type="nucleotide sequence ID" value="NZ_CADIKP010000028.1"/>
</dbReference>
<dbReference type="InterPro" id="IPR049945">
    <property type="entry name" value="AAA_22"/>
</dbReference>
<dbReference type="InterPro" id="IPR027417">
    <property type="entry name" value="P-loop_NTPase"/>
</dbReference>
<dbReference type="InterPro" id="IPR003593">
    <property type="entry name" value="AAA+_ATPase"/>
</dbReference>
<dbReference type="SUPFAM" id="SSF52540">
    <property type="entry name" value="P-loop containing nucleoside triphosphate hydrolases"/>
    <property type="match status" value="2"/>
</dbReference>
<reference evidence="3 6" key="1">
    <citation type="submission" date="2020-05" db="EMBL/GenBank/DDBJ databases">
        <title>FDA dAtabase for Regulatory Grade micrObial Sequences (FDA-ARGOS): Supporting development and validation of Infectious Disease Dx tests.</title>
        <authorList>
            <person name="Sproer C."/>
            <person name="Gronow S."/>
            <person name="Severitt S."/>
            <person name="Schroder I."/>
            <person name="Tallon L."/>
            <person name="Sadzewicz L."/>
            <person name="Zhao X."/>
            <person name="Vavikolanu K."/>
            <person name="Mehta A."/>
            <person name="Aluvathingal J."/>
            <person name="Nadendla S."/>
            <person name="Myers T."/>
            <person name="Yan Y."/>
            <person name="Sichtig H."/>
        </authorList>
    </citation>
    <scope>NUCLEOTIDE SEQUENCE [LARGE SCALE GENOMIC DNA]</scope>
    <source>
        <strain evidence="3 6">FDAARGOS_787</strain>
    </source>
</reference>
<evidence type="ECO:0000259" key="2">
    <source>
        <dbReference type="SMART" id="SM00382"/>
    </source>
</evidence>
<evidence type="ECO:0000313" key="6">
    <source>
        <dbReference type="Proteomes" id="UP000509782"/>
    </source>
</evidence>
<dbReference type="Gene3D" id="3.40.50.300">
    <property type="entry name" value="P-loop containing nucleotide triphosphate hydrolases"/>
    <property type="match status" value="1"/>
</dbReference>